<sequence length="231" mass="27331">MASEDSIIPKLNDELLEWVSSKFGIRRSWFDTVDEVYSSRYIYDTLDCYKCVGAFINLFSKLIDELNVYRYRDSLHVYFLKNFDKFKGDKYGETEKADVIVIVSVKIGKTTTNSVEKYILITQNLRWDYWNSRQDVKRMIRIVDKLKISMTGYDISIEEYNAIGSAEVVPRAILKQKKRVTWYPYDYDGSHNDRIDKVEYEPDNEFYESLKWIDESIAQMINEKEMNIAGV</sequence>
<name>A0A4U2Y3Z6_9BACL</name>
<evidence type="ECO:0000313" key="2">
    <source>
        <dbReference type="Proteomes" id="UP000307841"/>
    </source>
</evidence>
<proteinExistence type="predicted"/>
<evidence type="ECO:0000313" key="1">
    <source>
        <dbReference type="EMBL" id="TKI55220.1"/>
    </source>
</evidence>
<protein>
    <submittedName>
        <fullName evidence="1">Uncharacterized protein</fullName>
    </submittedName>
</protein>
<dbReference type="EMBL" id="SZNK01000001">
    <property type="protein sequence ID" value="TKI55220.1"/>
    <property type="molecule type" value="Genomic_DNA"/>
</dbReference>
<dbReference type="AlphaFoldDB" id="A0A4U2Y3Z6"/>
<keyword evidence="2" id="KW-1185">Reference proteome</keyword>
<dbReference type="RefSeq" id="WP_162309063.1">
    <property type="nucleotide sequence ID" value="NZ_SZNK01000001.1"/>
</dbReference>
<accession>A0A4U2Y3Z6</accession>
<reference evidence="1 2" key="1">
    <citation type="submission" date="2019-04" db="EMBL/GenBank/DDBJ databases">
        <title>Whole genome sequencing of Brevibacillus sp. TGS2-1.</title>
        <authorList>
            <person name="Choi A."/>
        </authorList>
    </citation>
    <scope>NUCLEOTIDE SEQUENCE [LARGE SCALE GENOMIC DNA]</scope>
    <source>
        <strain evidence="1 2">TGS2-1</strain>
    </source>
</reference>
<gene>
    <name evidence="1" type="ORF">E8L90_07040</name>
</gene>
<dbReference type="OrthoDB" id="5149141at2"/>
<dbReference type="Proteomes" id="UP000307841">
    <property type="component" value="Unassembled WGS sequence"/>
</dbReference>
<organism evidence="1 2">
    <name type="scientific">Brevibacillus antibioticus</name>
    <dbReference type="NCBI Taxonomy" id="2570228"/>
    <lineage>
        <taxon>Bacteria</taxon>
        <taxon>Bacillati</taxon>
        <taxon>Bacillota</taxon>
        <taxon>Bacilli</taxon>
        <taxon>Bacillales</taxon>
        <taxon>Paenibacillaceae</taxon>
        <taxon>Brevibacillus</taxon>
    </lineage>
</organism>
<comment type="caution">
    <text evidence="1">The sequence shown here is derived from an EMBL/GenBank/DDBJ whole genome shotgun (WGS) entry which is preliminary data.</text>
</comment>